<feature type="compositionally biased region" description="Acidic residues" evidence="1">
    <location>
        <begin position="31"/>
        <end position="44"/>
    </location>
</feature>
<dbReference type="EMBL" id="CAJNIZ010021672">
    <property type="protein sequence ID" value="CAE7454685.1"/>
    <property type="molecule type" value="Genomic_DNA"/>
</dbReference>
<reference evidence="2" key="1">
    <citation type="submission" date="2021-02" db="EMBL/GenBank/DDBJ databases">
        <authorList>
            <person name="Dougan E. K."/>
            <person name="Rhodes N."/>
            <person name="Thang M."/>
            <person name="Chan C."/>
        </authorList>
    </citation>
    <scope>NUCLEOTIDE SEQUENCE</scope>
</reference>
<dbReference type="AlphaFoldDB" id="A0A812RWT9"/>
<evidence type="ECO:0000313" key="3">
    <source>
        <dbReference type="Proteomes" id="UP000649617"/>
    </source>
</evidence>
<evidence type="ECO:0000256" key="1">
    <source>
        <dbReference type="SAM" id="MobiDB-lite"/>
    </source>
</evidence>
<sequence>MLSLADKRLFWEARRKAVGGRSVETAGSASGEDDNDDDDEESDGEAPAVLPAAEDMAEEKKAESEPVVATPPAGRPWWRTRCATLSGPREQGYVGICQSEFQKTVITDRVKKAYMK</sequence>
<feature type="region of interest" description="Disordered" evidence="1">
    <location>
        <begin position="17"/>
        <end position="78"/>
    </location>
</feature>
<protein>
    <submittedName>
        <fullName evidence="2">Uncharacterized protein</fullName>
    </submittedName>
</protein>
<evidence type="ECO:0000313" key="2">
    <source>
        <dbReference type="EMBL" id="CAE7454685.1"/>
    </source>
</evidence>
<proteinExistence type="predicted"/>
<accession>A0A812RWT9</accession>
<comment type="caution">
    <text evidence="2">The sequence shown here is derived from an EMBL/GenBank/DDBJ whole genome shotgun (WGS) entry which is preliminary data.</text>
</comment>
<name>A0A812RWT9_SYMPI</name>
<keyword evidence="3" id="KW-1185">Reference proteome</keyword>
<organism evidence="2 3">
    <name type="scientific">Symbiodinium pilosum</name>
    <name type="common">Dinoflagellate</name>
    <dbReference type="NCBI Taxonomy" id="2952"/>
    <lineage>
        <taxon>Eukaryota</taxon>
        <taxon>Sar</taxon>
        <taxon>Alveolata</taxon>
        <taxon>Dinophyceae</taxon>
        <taxon>Suessiales</taxon>
        <taxon>Symbiodiniaceae</taxon>
        <taxon>Symbiodinium</taxon>
    </lineage>
</organism>
<gene>
    <name evidence="2" type="ORF">SPIL2461_LOCUS11157</name>
</gene>
<feature type="non-terminal residue" evidence="2">
    <location>
        <position position="1"/>
    </location>
</feature>
<dbReference type="Proteomes" id="UP000649617">
    <property type="component" value="Unassembled WGS sequence"/>
</dbReference>